<dbReference type="SUPFAM" id="SSF81321">
    <property type="entry name" value="Family A G protein-coupled receptor-like"/>
    <property type="match status" value="1"/>
</dbReference>
<feature type="transmembrane region" description="Helical" evidence="5">
    <location>
        <begin position="307"/>
        <end position="332"/>
    </location>
</feature>
<dbReference type="Pfam" id="PF00001">
    <property type="entry name" value="7tm_1"/>
    <property type="match status" value="1"/>
</dbReference>
<evidence type="ECO:0000256" key="5">
    <source>
        <dbReference type="SAM" id="Phobius"/>
    </source>
</evidence>
<proteinExistence type="predicted"/>
<keyword evidence="2 5" id="KW-0812">Transmembrane</keyword>
<sequence>METHPVIVCDHIETYPAIVWDHMQTHPATVCDHMQTHPAIVCDYLETHPAIVSDYMQTHPVIGCDHIETYPAIVCDHMQTHPATVCDHMQTHPAIVCDYYLETHPAIVSDYMQTHPAIVCDYMETHPTIVCDHMETHPTIVCDHMETHPTIVCDYMETHPATVCDYLETQPSYGKIILRSCAIIWKPSCDRVRSYGNSPGDRVSSSLCGSKEKGKKMSMGIASDGSFPAISSALSNNVIILKLKYSDDKCHARSLRTPMNFLLVNLAIADMMVAIFMSPRHIFLPAFTHPEGYTGDIVCKLLTGGNLMWVIILVCWLYAFVVDIPPFLVIFYNHDRRFCTEYWPNISLARAYTIMMFNLDFALPVVLMGALYSRVVYRLWFRQNNDTSHAQLAVARSRKKGAENFAHRAFKGAIGFLTDWNQPNYTRQSKIFSVSHMIIFTLVSRCPREKL</sequence>
<dbReference type="FunFam" id="1.20.1070.10:FF:001206">
    <property type="entry name" value="Predicted protein"/>
    <property type="match status" value="1"/>
</dbReference>
<evidence type="ECO:0000259" key="6">
    <source>
        <dbReference type="PROSITE" id="PS50262"/>
    </source>
</evidence>
<evidence type="ECO:0000256" key="3">
    <source>
        <dbReference type="ARBA" id="ARBA00022989"/>
    </source>
</evidence>
<accession>A7RJ36</accession>
<dbReference type="PANTHER" id="PTHR36496:SF2">
    <property type="match status" value="1"/>
</dbReference>
<dbReference type="PROSITE" id="PS50262">
    <property type="entry name" value="G_PROTEIN_RECEP_F1_2"/>
    <property type="match status" value="1"/>
</dbReference>
<dbReference type="PRINTS" id="PR00237">
    <property type="entry name" value="GPCRRHODOPSN"/>
</dbReference>
<dbReference type="GO" id="GO:0005886">
    <property type="term" value="C:plasma membrane"/>
    <property type="evidence" value="ECO:0000318"/>
    <property type="project" value="GO_Central"/>
</dbReference>
<dbReference type="CDD" id="cd00637">
    <property type="entry name" value="7tm_classA_rhodopsin-like"/>
    <property type="match status" value="1"/>
</dbReference>
<dbReference type="Gene3D" id="1.20.1070.10">
    <property type="entry name" value="Rhodopsin 7-helix transmembrane proteins"/>
    <property type="match status" value="2"/>
</dbReference>
<keyword evidence="4 5" id="KW-0472">Membrane</keyword>
<evidence type="ECO:0000256" key="4">
    <source>
        <dbReference type="ARBA" id="ARBA00023136"/>
    </source>
</evidence>
<dbReference type="InterPro" id="IPR000276">
    <property type="entry name" value="GPCR_Rhodpsn"/>
</dbReference>
<dbReference type="PANTHER" id="PTHR36496">
    <property type="entry name" value="CADHERIN DOMAIN-CONTAINING PROTEIN"/>
    <property type="match status" value="1"/>
</dbReference>
<dbReference type="InParanoid" id="A7RJ36"/>
<dbReference type="GO" id="GO:0032870">
    <property type="term" value="P:cellular response to hormone stimulus"/>
    <property type="evidence" value="ECO:0000318"/>
    <property type="project" value="GO_Central"/>
</dbReference>
<keyword evidence="8" id="KW-1185">Reference proteome</keyword>
<dbReference type="AlphaFoldDB" id="A7RJ36"/>
<feature type="transmembrane region" description="Helical" evidence="5">
    <location>
        <begin position="352"/>
        <end position="372"/>
    </location>
</feature>
<feature type="transmembrane region" description="Helical" evidence="5">
    <location>
        <begin position="259"/>
        <end position="277"/>
    </location>
</feature>
<dbReference type="InterPro" id="IPR017452">
    <property type="entry name" value="GPCR_Rhodpsn_7TM"/>
</dbReference>
<reference evidence="7 8" key="1">
    <citation type="journal article" date="2007" name="Science">
        <title>Sea anemone genome reveals ancestral eumetazoan gene repertoire and genomic organization.</title>
        <authorList>
            <person name="Putnam N.H."/>
            <person name="Srivastava M."/>
            <person name="Hellsten U."/>
            <person name="Dirks B."/>
            <person name="Chapman J."/>
            <person name="Salamov A."/>
            <person name="Terry A."/>
            <person name="Shapiro H."/>
            <person name="Lindquist E."/>
            <person name="Kapitonov V.V."/>
            <person name="Jurka J."/>
            <person name="Genikhovich G."/>
            <person name="Grigoriev I.V."/>
            <person name="Lucas S.M."/>
            <person name="Steele R.E."/>
            <person name="Finnerty J.R."/>
            <person name="Technau U."/>
            <person name="Martindale M.Q."/>
            <person name="Rokhsar D.S."/>
        </authorList>
    </citation>
    <scope>NUCLEOTIDE SEQUENCE [LARGE SCALE GENOMIC DNA]</scope>
    <source>
        <strain evidence="8">CH2 X CH6</strain>
    </source>
</reference>
<dbReference type="eggNOG" id="ENOG502SBUS">
    <property type="taxonomic scope" value="Eukaryota"/>
</dbReference>
<keyword evidence="3 5" id="KW-1133">Transmembrane helix</keyword>
<name>A7RJ36_NEMVE</name>
<dbReference type="HOGENOM" id="CLU_607363_0_0_1"/>
<evidence type="ECO:0000313" key="8">
    <source>
        <dbReference type="Proteomes" id="UP000001593"/>
    </source>
</evidence>
<dbReference type="GO" id="GO:0004930">
    <property type="term" value="F:G protein-coupled receptor activity"/>
    <property type="evidence" value="ECO:0000318"/>
    <property type="project" value="GO_Central"/>
</dbReference>
<feature type="domain" description="G-protein coupled receptors family 1 profile" evidence="6">
    <location>
        <begin position="236"/>
        <end position="302"/>
    </location>
</feature>
<evidence type="ECO:0000256" key="2">
    <source>
        <dbReference type="ARBA" id="ARBA00022692"/>
    </source>
</evidence>
<evidence type="ECO:0000256" key="1">
    <source>
        <dbReference type="ARBA" id="ARBA00004370"/>
    </source>
</evidence>
<gene>
    <name evidence="7" type="ORF">NEMVEDRAFT_v1g197860</name>
</gene>
<dbReference type="Proteomes" id="UP000001593">
    <property type="component" value="Unassembled WGS sequence"/>
</dbReference>
<organism evidence="7 8">
    <name type="scientific">Nematostella vectensis</name>
    <name type="common">Starlet sea anemone</name>
    <dbReference type="NCBI Taxonomy" id="45351"/>
    <lineage>
        <taxon>Eukaryota</taxon>
        <taxon>Metazoa</taxon>
        <taxon>Cnidaria</taxon>
        <taxon>Anthozoa</taxon>
        <taxon>Hexacorallia</taxon>
        <taxon>Actiniaria</taxon>
        <taxon>Edwardsiidae</taxon>
        <taxon>Nematostella</taxon>
    </lineage>
</organism>
<dbReference type="GO" id="GO:0007186">
    <property type="term" value="P:G protein-coupled receptor signaling pathway"/>
    <property type="evidence" value="ECO:0000318"/>
    <property type="project" value="GO_Central"/>
</dbReference>
<dbReference type="EMBL" id="DS469513">
    <property type="protein sequence ID" value="EDO48507.1"/>
    <property type="molecule type" value="Genomic_DNA"/>
</dbReference>
<protein>
    <recommendedName>
        <fullName evidence="6">G-protein coupled receptors family 1 profile domain-containing protein</fullName>
    </recommendedName>
</protein>
<comment type="subcellular location">
    <subcellularLocation>
        <location evidence="1">Membrane</location>
    </subcellularLocation>
</comment>
<evidence type="ECO:0000313" key="7">
    <source>
        <dbReference type="EMBL" id="EDO48507.1"/>
    </source>
</evidence>